<feature type="transmembrane region" description="Helical" evidence="1">
    <location>
        <begin position="6"/>
        <end position="27"/>
    </location>
</feature>
<keyword evidence="1" id="KW-1133">Transmembrane helix</keyword>
<dbReference type="EMBL" id="AWVP01000059">
    <property type="protein sequence ID" value="ERK57841.1"/>
    <property type="molecule type" value="Genomic_DNA"/>
</dbReference>
<evidence type="ECO:0000313" key="3">
    <source>
        <dbReference type="Proteomes" id="UP000016637"/>
    </source>
</evidence>
<dbReference type="HOGENOM" id="CLU_2616951_0_0_9"/>
<dbReference type="PATRIC" id="fig|1321820.3.peg.917"/>
<gene>
    <name evidence="2" type="ORF">HMPREF1983_00944</name>
</gene>
<dbReference type="RefSeq" id="WP_021753600.1">
    <property type="nucleotide sequence ID" value="NZ_KI271873.1"/>
</dbReference>
<keyword evidence="1" id="KW-0472">Membrane</keyword>
<name>U2QMV7_9BACL</name>
<evidence type="ECO:0000313" key="2">
    <source>
        <dbReference type="EMBL" id="ERK57841.1"/>
    </source>
</evidence>
<comment type="caution">
    <text evidence="2">The sequence shown here is derived from an EMBL/GenBank/DDBJ whole genome shotgun (WGS) entry which is preliminary data.</text>
</comment>
<reference evidence="2 3" key="1">
    <citation type="submission" date="2013-08" db="EMBL/GenBank/DDBJ databases">
        <authorList>
            <person name="Weinstock G."/>
            <person name="Sodergren E."/>
            <person name="Wylie T."/>
            <person name="Fulton L."/>
            <person name="Fulton R."/>
            <person name="Fronick C."/>
            <person name="O'Laughlin M."/>
            <person name="Godfrey J."/>
            <person name="Miner T."/>
            <person name="Herter B."/>
            <person name="Appelbaum E."/>
            <person name="Cordes M."/>
            <person name="Lek S."/>
            <person name="Wollam A."/>
            <person name="Pepin K.H."/>
            <person name="Palsikar V.B."/>
            <person name="Mitreva M."/>
            <person name="Wilson R.K."/>
        </authorList>
    </citation>
    <scope>NUCLEOTIDE SEQUENCE [LARGE SCALE GENOMIC DNA]</scope>
    <source>
        <strain evidence="2 3">ATCC 700627</strain>
    </source>
</reference>
<evidence type="ECO:0000256" key="1">
    <source>
        <dbReference type="SAM" id="Phobius"/>
    </source>
</evidence>
<keyword evidence="3" id="KW-1185">Reference proteome</keyword>
<dbReference type="AlphaFoldDB" id="U2QMV7"/>
<proteinExistence type="predicted"/>
<sequence length="78" mass="9134">MTLDKINKILIMLVIMAFTFVIGMYAGGYHTGKNLQKVANENIMLNKRIDWLVYQNKQLDDANQNLEDRLKNYQNKRG</sequence>
<organism evidence="2 3">
    <name type="scientific">Gemella bergeri ATCC 700627</name>
    <dbReference type="NCBI Taxonomy" id="1321820"/>
    <lineage>
        <taxon>Bacteria</taxon>
        <taxon>Bacillati</taxon>
        <taxon>Bacillota</taxon>
        <taxon>Bacilli</taxon>
        <taxon>Bacillales</taxon>
        <taxon>Gemellaceae</taxon>
        <taxon>Gemella</taxon>
    </lineage>
</organism>
<dbReference type="Proteomes" id="UP000016637">
    <property type="component" value="Unassembled WGS sequence"/>
</dbReference>
<accession>U2QMV7</accession>
<keyword evidence="1" id="KW-0812">Transmembrane</keyword>
<protein>
    <submittedName>
        <fullName evidence="2">Uncharacterized protein</fullName>
    </submittedName>
</protein>